<dbReference type="InterPro" id="IPR050237">
    <property type="entry name" value="ATP-dep_AMP-bd_enzyme"/>
</dbReference>
<proteinExistence type="predicted"/>
<organism evidence="3 4">
    <name type="scientific">Gordonia amicalis</name>
    <dbReference type="NCBI Taxonomy" id="89053"/>
    <lineage>
        <taxon>Bacteria</taxon>
        <taxon>Bacillati</taxon>
        <taxon>Actinomycetota</taxon>
        <taxon>Actinomycetes</taxon>
        <taxon>Mycobacteriales</taxon>
        <taxon>Gordoniaceae</taxon>
        <taxon>Gordonia</taxon>
    </lineage>
</organism>
<dbReference type="InterPro" id="IPR025110">
    <property type="entry name" value="AMP-bd_C"/>
</dbReference>
<dbReference type="AlphaFoldDB" id="A0AAE4R1K4"/>
<gene>
    <name evidence="3" type="ORF">R3Q15_07240</name>
</gene>
<dbReference type="SUPFAM" id="SSF56801">
    <property type="entry name" value="Acetyl-CoA synthetase-like"/>
    <property type="match status" value="1"/>
</dbReference>
<feature type="domain" description="AMP-binding enzyme C-terminal" evidence="2">
    <location>
        <begin position="466"/>
        <end position="541"/>
    </location>
</feature>
<dbReference type="Proteomes" id="UP001185922">
    <property type="component" value="Unassembled WGS sequence"/>
</dbReference>
<dbReference type="Pfam" id="PF13193">
    <property type="entry name" value="AMP-binding_C"/>
    <property type="match status" value="1"/>
</dbReference>
<dbReference type="PANTHER" id="PTHR43767:SF1">
    <property type="entry name" value="NONRIBOSOMAL PEPTIDE SYNTHASE PES1 (EUROFUNG)-RELATED"/>
    <property type="match status" value="1"/>
</dbReference>
<protein>
    <submittedName>
        <fullName evidence="3">AMP-binding protein</fullName>
    </submittedName>
</protein>
<evidence type="ECO:0000313" key="4">
    <source>
        <dbReference type="Proteomes" id="UP001185922"/>
    </source>
</evidence>
<sequence>MNAYESRPWLAHYPSGLSEHLDVEFGSPLDMFDAALAAAPDGPAIRYFGATLSWADLDAASDALAHALQAHGFATGDRLGIAVQNGPSIVLGLLAAWKTGGVAALISPMYKRSEFRRALDDFTPSALLVLDNLHAEVADEIAVTGSIGLVITVSPLDFAGNDDIRRVFEVSRVPAAAGTVELLDLIATGSREVSRHVPAPDDVAVLAPTSGTTGPPKGAKLMHRNLAFSAQAYRDWTGLESGEPILCMSPVFHVTGLVGSVMLALSLRSPVILTHRFDAGLVLDAVRVWRPAFSVAAITAYIALADHPDASPEAFSSLRLRYSGGAPVPPEVADRVAERLGGMIHNVYGQTESTSPTHMVPPGVLAPVDPETGALSVGLPIFDTTARVVDENGDPVPPGTFGEIVTAGPQIAAGYWGQVDDGGSALMNGEMRTGDVGFMDADGWFYVIDRSNDLINASGYKIWPFEIEQVLQSHPAVRETAVVGIPDDYRGESTRAYVALQPGAEVSATELIEFCRKRMAAYKYPREIEIVGALPRSATGKVLRRELR</sequence>
<dbReference type="Gene3D" id="3.30.300.30">
    <property type="match status" value="1"/>
</dbReference>
<dbReference type="EMBL" id="JAWLKH010000005">
    <property type="protein sequence ID" value="MDV6311690.1"/>
    <property type="molecule type" value="Genomic_DNA"/>
</dbReference>
<evidence type="ECO:0000313" key="3">
    <source>
        <dbReference type="EMBL" id="MDV6311690.1"/>
    </source>
</evidence>
<dbReference type="RefSeq" id="WP_006436145.1">
    <property type="nucleotide sequence ID" value="NZ_CP096596.1"/>
</dbReference>
<dbReference type="GO" id="GO:0016878">
    <property type="term" value="F:acid-thiol ligase activity"/>
    <property type="evidence" value="ECO:0007669"/>
    <property type="project" value="UniProtKB-ARBA"/>
</dbReference>
<accession>A0AAE4R1K4</accession>
<evidence type="ECO:0000259" key="1">
    <source>
        <dbReference type="Pfam" id="PF00501"/>
    </source>
</evidence>
<name>A0AAE4R1K4_9ACTN</name>
<dbReference type="Pfam" id="PF00501">
    <property type="entry name" value="AMP-binding"/>
    <property type="match status" value="1"/>
</dbReference>
<dbReference type="Gene3D" id="3.40.50.12780">
    <property type="entry name" value="N-terminal domain of ligase-like"/>
    <property type="match status" value="1"/>
</dbReference>
<dbReference type="InterPro" id="IPR000873">
    <property type="entry name" value="AMP-dep_synth/lig_dom"/>
</dbReference>
<feature type="domain" description="AMP-dependent synthetase/ligase" evidence="1">
    <location>
        <begin position="33"/>
        <end position="416"/>
    </location>
</feature>
<dbReference type="PROSITE" id="PS00455">
    <property type="entry name" value="AMP_BINDING"/>
    <property type="match status" value="1"/>
</dbReference>
<dbReference type="PANTHER" id="PTHR43767">
    <property type="entry name" value="LONG-CHAIN-FATTY-ACID--COA LIGASE"/>
    <property type="match status" value="1"/>
</dbReference>
<reference evidence="3" key="1">
    <citation type="submission" date="2023-10" db="EMBL/GenBank/DDBJ databases">
        <title>Development of a sustainable strategy for remediation of hydrocarbon-contaminated territories based on the waste exchange concept.</title>
        <authorList>
            <person name="Krivoruchko A."/>
        </authorList>
    </citation>
    <scope>NUCLEOTIDE SEQUENCE</scope>
    <source>
        <strain evidence="3">IEGM 1279</strain>
    </source>
</reference>
<dbReference type="InterPro" id="IPR042099">
    <property type="entry name" value="ANL_N_sf"/>
</dbReference>
<evidence type="ECO:0000259" key="2">
    <source>
        <dbReference type="Pfam" id="PF13193"/>
    </source>
</evidence>
<dbReference type="InterPro" id="IPR020845">
    <property type="entry name" value="AMP-binding_CS"/>
</dbReference>
<dbReference type="InterPro" id="IPR045851">
    <property type="entry name" value="AMP-bd_C_sf"/>
</dbReference>
<comment type="caution">
    <text evidence="3">The sequence shown here is derived from an EMBL/GenBank/DDBJ whole genome shotgun (WGS) entry which is preliminary data.</text>
</comment>